<dbReference type="EMBL" id="FAOP01000002">
    <property type="protein sequence ID" value="CUU01946.1"/>
    <property type="molecule type" value="Genomic_DNA"/>
</dbReference>
<feature type="region of interest" description="Disordered" evidence="1">
    <location>
        <begin position="929"/>
        <end position="971"/>
    </location>
</feature>
<protein>
    <submittedName>
        <fullName evidence="3">PQQ-like domain-containing protein</fullName>
    </submittedName>
</protein>
<accession>A0A0N7MS59</accession>
<dbReference type="Gene3D" id="2.60.40.4070">
    <property type="match status" value="1"/>
</dbReference>
<dbReference type="RefSeq" id="WP_047134918.1">
    <property type="nucleotide sequence ID" value="NZ_CZVL01000028.1"/>
</dbReference>
<evidence type="ECO:0000256" key="1">
    <source>
        <dbReference type="SAM" id="MobiDB-lite"/>
    </source>
</evidence>
<dbReference type="SUPFAM" id="SSF50998">
    <property type="entry name" value="Quinoprotein alcohol dehydrogenase-like"/>
    <property type="match status" value="1"/>
</dbReference>
<dbReference type="Gene3D" id="2.130.10.10">
    <property type="entry name" value="YVTN repeat-like/Quinoprotein amine dehydrogenase"/>
    <property type="match status" value="1"/>
</dbReference>
<dbReference type="PANTHER" id="PTHR31778:SF2">
    <property type="entry name" value="BUD SITE SELECTION PROTEIN RAX2"/>
    <property type="match status" value="1"/>
</dbReference>
<feature type="compositionally biased region" description="Basic and acidic residues" evidence="1">
    <location>
        <begin position="945"/>
        <end position="954"/>
    </location>
</feature>
<dbReference type="Pfam" id="PF13360">
    <property type="entry name" value="PQQ_2"/>
    <property type="match status" value="1"/>
</dbReference>
<evidence type="ECO:0000313" key="3">
    <source>
        <dbReference type="EMBL" id="CUU01946.1"/>
    </source>
</evidence>
<dbReference type="InterPro" id="IPR002372">
    <property type="entry name" value="PQQ_rpt_dom"/>
</dbReference>
<dbReference type="InterPro" id="IPR011047">
    <property type="entry name" value="Quinoprotein_ADH-like_sf"/>
</dbReference>
<organism evidence="3 4">
    <name type="scientific">Candidatus Kryptonium thompsonii</name>
    <dbReference type="NCBI Taxonomy" id="1633631"/>
    <lineage>
        <taxon>Bacteria</taxon>
        <taxon>Pseudomonadati</taxon>
        <taxon>Candidatus Kryptoniota</taxon>
        <taxon>Candidatus Kryptonium</taxon>
    </lineage>
</organism>
<dbReference type="InterPro" id="IPR011044">
    <property type="entry name" value="Quino_amine_DH_bsu"/>
</dbReference>
<dbReference type="SUPFAM" id="SSF75011">
    <property type="entry name" value="3-carboxy-cis,cis-mucoante lactonizing enzyme"/>
    <property type="match status" value="1"/>
</dbReference>
<dbReference type="Proteomes" id="UP000182011">
    <property type="component" value="Unassembled WGS sequence"/>
</dbReference>
<gene>
    <name evidence="3" type="ORF">JGI4_00404</name>
</gene>
<evidence type="ECO:0000313" key="4">
    <source>
        <dbReference type="Proteomes" id="UP000182011"/>
    </source>
</evidence>
<reference evidence="3 4" key="1">
    <citation type="submission" date="2015-11" db="EMBL/GenBank/DDBJ databases">
        <authorList>
            <person name="Zhang Y."/>
            <person name="Guo Z."/>
        </authorList>
    </citation>
    <scope>NUCLEOTIDE SEQUENCE [LARGE SCALE GENOMIC DNA]</scope>
    <source>
        <strain evidence="3">JGI-4</strain>
    </source>
</reference>
<dbReference type="SUPFAM" id="SSF50969">
    <property type="entry name" value="YVTN repeat-like/Quinoprotein amine dehydrogenase"/>
    <property type="match status" value="1"/>
</dbReference>
<dbReference type="STRING" id="1633631.GCA_001442925_00406"/>
<dbReference type="InterPro" id="IPR015943">
    <property type="entry name" value="WD40/YVTN_repeat-like_dom_sf"/>
</dbReference>
<accession>A0A0S4MSH7</accession>
<dbReference type="AlphaFoldDB" id="A0A0N7MS59"/>
<dbReference type="PANTHER" id="PTHR31778">
    <property type="entry name" value="BUD SITE SELECTION PROTEIN RAX2"/>
    <property type="match status" value="1"/>
</dbReference>
<sequence length="1255" mass="133968">MKKLIILISIVFTAILYGQTIDENFWATNGTIYAAARYNNQLYFGGTFTQVYRPITGGAVVDRTTSDAYPNFPKVLSGTGPGTIYAVVSDGNGGWYIGGSFTQVGNVSRTNIAHILPDGSVDLSFLPSGANGIVRALSISGDYLYVGGDFTSLNGVARNRIARVDLTTGNVDVWDPNANGSVYTILPYGGVVYIGGGFTSIGGQVRNRLAAIDASTGSPTLWNPNVQNGLVMTLALYSANNILYVGGTFTLIAGITRNRIAGVSISTGAVIWYPTGGANNTVYSLSIGSSFGDFLFVGGAFTTIGGVGRNRLCAFNLPFGTLNAWDPNANASVYSVLTYGSELYVGGIFTSIAGQARSRVAKFDFSTSLATLTAWDPSVLNNSVYAFSSYLDRIYIAGNFGGINVRGRNYIASIDLSTGNLTSWNPGANNTVLAIFAVEPYLFIGGQFTSVGGQIRNRLASFNLNDGSLTSWNPSANGDVRCFSSKGSILYVGGAFTSITQGAARTRNYLASFNINTGQLTSWNPNANGAVYTMFVSGDYLYVGGSFTTIDALTRNRLARFDLTTGELSNWSPNVNNTVWSVAVYGSVVYIGGAFTSVNGVGRNYIAALDANTGALLSWNPDANNTVYTLAVTGSTVYCGGAFTLIGGVSRNRVAGIDVNTGNVTSWDPNANNIVYTLALSLESGRIYVGGSFTTIMNLPNPSLAGLTVPDVLEQQLTVGFAVNSISVVTGSTGNTVNILLKWLDRTYPEQGVYEVTFEITSPDISLNSSNVSLHPSISGGFTISKVDISGGVRVTITGNSISSLLIDNGDFEGAYLVAVLTFNAPTIDGNYYINLTNISPAVIRLVDPPYTPSNFSVSDGYTVLQVISSTQLPITVPYFTPAGYAQNRKYGDINWDGNIDISDVTSIADLVMENYSAVPVNDPATGSRTFYGGGADPNGYDGSNPDKADRKSADVQGTGGDGDPTNGEGDDLITQLDLAVLVDAVSSGEWPSYPGVISSISGKPAFKAGENGDKFYTLNKSGSGRSSFVKFEIFNPGDESCKIRVKLVNSEVNLRGLQINFKLSVLPGKIDVWKMPDAAGLNFVWARNKFNEVVILLYADGKKYLKIGESVLLTLVLPKVTLEQFVESEPSVIASVENVSKPMMFDISIANFGEFPLEYKLYPSYPNPFNFETAVEFDVPEYSSVKLIVFDVLGRKVRTLVDDKFDPGRKVIKWDARNDSGEVVGSGVYFIVMFANSLESEREFGGKAKVLLLK</sequence>
<accession>A0A0P1M9P5</accession>
<dbReference type="InterPro" id="IPR013431">
    <property type="entry name" value="Delta_60_rpt"/>
</dbReference>
<dbReference type="Gene3D" id="2.80.10.50">
    <property type="match status" value="2"/>
</dbReference>
<dbReference type="Pfam" id="PF17164">
    <property type="entry name" value="DUF5122"/>
    <property type="match status" value="1"/>
</dbReference>
<proteinExistence type="predicted"/>
<evidence type="ECO:0000259" key="2">
    <source>
        <dbReference type="Pfam" id="PF13360"/>
    </source>
</evidence>
<dbReference type="OrthoDB" id="9761875at2"/>
<name>A0A0N7MS59_9BACT</name>
<dbReference type="GO" id="GO:1902929">
    <property type="term" value="C:plasma membrane of growing cell tip"/>
    <property type="evidence" value="ECO:0007669"/>
    <property type="project" value="TreeGrafter"/>
</dbReference>
<feature type="domain" description="Pyrrolo-quinoline quinone repeat" evidence="2">
    <location>
        <begin position="138"/>
        <end position="346"/>
    </location>
</feature>
<accession>A0A0P1P152</accession>